<dbReference type="PROSITE" id="PS51257">
    <property type="entry name" value="PROKAR_LIPOPROTEIN"/>
    <property type="match status" value="1"/>
</dbReference>
<reference evidence="1 2" key="1">
    <citation type="submission" date="2020-08" db="EMBL/GenBank/DDBJ databases">
        <authorList>
            <person name="Liu C."/>
            <person name="Sun Q."/>
        </authorList>
    </citation>
    <scope>NUCLEOTIDE SEQUENCE [LARGE SCALE GENOMIC DNA]</scope>
    <source>
        <strain evidence="1 2">NSJ-22</strain>
    </source>
</reference>
<gene>
    <name evidence="1" type="ORF">H8909_09330</name>
</gene>
<dbReference type="RefSeq" id="WP_187012633.1">
    <property type="nucleotide sequence ID" value="NZ_JACRWG010000041.1"/>
</dbReference>
<dbReference type="EMBL" id="JACRWG010000041">
    <property type="protein sequence ID" value="MBC6010439.1"/>
    <property type="molecule type" value="Genomic_DNA"/>
</dbReference>
<evidence type="ECO:0000313" key="1">
    <source>
        <dbReference type="EMBL" id="MBC6010439.1"/>
    </source>
</evidence>
<evidence type="ECO:0008006" key="3">
    <source>
        <dbReference type="Google" id="ProtNLM"/>
    </source>
</evidence>
<protein>
    <recommendedName>
        <fullName evidence="3">Lipoprotein</fullName>
    </recommendedName>
</protein>
<accession>A0ABR7KCL3</accession>
<comment type="caution">
    <text evidence="1">The sequence shown here is derived from an EMBL/GenBank/DDBJ whole genome shotgun (WGS) entry which is preliminary data.</text>
</comment>
<proteinExistence type="predicted"/>
<evidence type="ECO:0000313" key="2">
    <source>
        <dbReference type="Proteomes" id="UP000603474"/>
    </source>
</evidence>
<keyword evidence="2" id="KW-1185">Reference proteome</keyword>
<name>A0ABR7KCL3_9FIRM</name>
<dbReference type="Proteomes" id="UP000603474">
    <property type="component" value="Unassembled WGS sequence"/>
</dbReference>
<sequence>MKRVLTILLCCLMAFGLSGCGKSKVEDAKKNLQESYEKYGFIEKETVDVLVAKFNTEVVDHSSLNVASTDYLTKENNQYWYGLLEGVSLVVVPEKYTGDQATDIVDYMLIFVNKTSKYNDEALTYTKKLIKANYNKATDTEIDTLLKEAKDKSSSGKTAYNGKGISVGYLDKDNYYQYQVLRFYK</sequence>
<organism evidence="1 2">
    <name type="scientific">Catenibacterium faecis</name>
    <dbReference type="NCBI Taxonomy" id="2764323"/>
    <lineage>
        <taxon>Bacteria</taxon>
        <taxon>Bacillati</taxon>
        <taxon>Bacillota</taxon>
        <taxon>Erysipelotrichia</taxon>
        <taxon>Erysipelotrichales</taxon>
        <taxon>Coprobacillaceae</taxon>
        <taxon>Catenibacterium</taxon>
    </lineage>
</organism>